<dbReference type="PRINTS" id="PR01283">
    <property type="entry name" value="ECDYSTEROIDR"/>
</dbReference>
<dbReference type="Pfam" id="PF00104">
    <property type="entry name" value="Hormone_recep"/>
    <property type="match status" value="1"/>
</dbReference>
<dbReference type="SMART" id="SM00430">
    <property type="entry name" value="HOLI"/>
    <property type="match status" value="1"/>
</dbReference>
<evidence type="ECO:0000256" key="8">
    <source>
        <dbReference type="SAM" id="MobiDB-lite"/>
    </source>
</evidence>
<evidence type="ECO:0000313" key="11">
    <source>
        <dbReference type="Proteomes" id="UP001186944"/>
    </source>
</evidence>
<dbReference type="Gene3D" id="1.10.565.10">
    <property type="entry name" value="Retinoid X Receptor"/>
    <property type="match status" value="1"/>
</dbReference>
<gene>
    <name evidence="10" type="ORF">FSP39_002779</name>
</gene>
<evidence type="ECO:0000256" key="1">
    <source>
        <dbReference type="ARBA" id="ARBA00022723"/>
    </source>
</evidence>
<feature type="domain" description="NR LBD" evidence="9">
    <location>
        <begin position="107"/>
        <end position="341"/>
    </location>
</feature>
<evidence type="ECO:0000256" key="4">
    <source>
        <dbReference type="ARBA" id="ARBA00023015"/>
    </source>
</evidence>
<dbReference type="SUPFAM" id="SSF48508">
    <property type="entry name" value="Nuclear receptor ligand-binding domain"/>
    <property type="match status" value="1"/>
</dbReference>
<evidence type="ECO:0000256" key="2">
    <source>
        <dbReference type="ARBA" id="ARBA00022771"/>
    </source>
</evidence>
<evidence type="ECO:0000313" key="10">
    <source>
        <dbReference type="EMBL" id="KAK3108181.1"/>
    </source>
</evidence>
<keyword evidence="2" id="KW-0863">Zinc-finger</keyword>
<sequence>MWMRRKCQSCRLKRCREVGMKEECLLSEEQCKARDARRKAKQRYTTPKTDEKDTGSPGKNTIHESNSQSRLSESSDSKPFSPDVKFASNMSPYSIVNPEPIHSVSLDSRKLIEKVVKLQDKYEFPDEEKTESAIDIDPSKEESGERVLGSLARMTVIITHLIVEFAKNLPGFSRLSKEDQIVLLKSASSEVMAIRASRCYDPKTKSIVLANGMPLTMENMIQTRQPPEYTELVFKLCHDMAEMNSDNAEYALFTSICIFSADRNGLSNRDLVEQIQRVYVDALDEYEKNKRLKGGCALAKYLLRLMDLRNISEEHSKMLKDLPIHEQDMPAVVKDIYIQDDR</sequence>
<dbReference type="GO" id="GO:0008270">
    <property type="term" value="F:zinc ion binding"/>
    <property type="evidence" value="ECO:0007669"/>
    <property type="project" value="UniProtKB-KW"/>
</dbReference>
<comment type="caution">
    <text evidence="10">The sequence shown here is derived from an EMBL/GenBank/DDBJ whole genome shotgun (WGS) entry which is preliminary data.</text>
</comment>
<dbReference type="GO" id="GO:0090575">
    <property type="term" value="C:RNA polymerase II transcription regulator complex"/>
    <property type="evidence" value="ECO:0007669"/>
    <property type="project" value="TreeGrafter"/>
</dbReference>
<feature type="compositionally biased region" description="Low complexity" evidence="8">
    <location>
        <begin position="65"/>
        <end position="74"/>
    </location>
</feature>
<evidence type="ECO:0000256" key="5">
    <source>
        <dbReference type="ARBA" id="ARBA00023125"/>
    </source>
</evidence>
<feature type="region of interest" description="Disordered" evidence="8">
    <location>
        <begin position="32"/>
        <end position="83"/>
    </location>
</feature>
<dbReference type="InterPro" id="IPR035500">
    <property type="entry name" value="NHR-like_dom_sf"/>
</dbReference>
<dbReference type="SUPFAM" id="SSF57716">
    <property type="entry name" value="Glucocorticoid receptor-like (DNA-binding domain)"/>
    <property type="match status" value="1"/>
</dbReference>
<dbReference type="GO" id="GO:0030154">
    <property type="term" value="P:cell differentiation"/>
    <property type="evidence" value="ECO:0007669"/>
    <property type="project" value="TreeGrafter"/>
</dbReference>
<protein>
    <recommendedName>
        <fullName evidence="9">NR LBD domain-containing protein</fullName>
    </recommendedName>
</protein>
<keyword evidence="3" id="KW-0862">Zinc</keyword>
<dbReference type="GO" id="GO:0004879">
    <property type="term" value="F:nuclear receptor activity"/>
    <property type="evidence" value="ECO:0007669"/>
    <property type="project" value="InterPro"/>
</dbReference>
<dbReference type="InterPro" id="IPR000536">
    <property type="entry name" value="Nucl_hrmn_rcpt_lig-bd"/>
</dbReference>
<dbReference type="PANTHER" id="PTHR24082">
    <property type="entry name" value="NUCLEAR HORMONE RECEPTOR"/>
    <property type="match status" value="1"/>
</dbReference>
<evidence type="ECO:0000256" key="7">
    <source>
        <dbReference type="ARBA" id="ARBA00023170"/>
    </source>
</evidence>
<keyword evidence="1" id="KW-0479">Metal-binding</keyword>
<dbReference type="EMBL" id="VSWD01000001">
    <property type="protein sequence ID" value="KAK3108181.1"/>
    <property type="molecule type" value="Genomic_DNA"/>
</dbReference>
<evidence type="ECO:0000256" key="6">
    <source>
        <dbReference type="ARBA" id="ARBA00023163"/>
    </source>
</evidence>
<dbReference type="Proteomes" id="UP001186944">
    <property type="component" value="Unassembled WGS sequence"/>
</dbReference>
<dbReference type="GO" id="GO:0000122">
    <property type="term" value="P:negative regulation of transcription by RNA polymerase II"/>
    <property type="evidence" value="ECO:0007669"/>
    <property type="project" value="TreeGrafter"/>
</dbReference>
<keyword evidence="11" id="KW-1185">Reference proteome</keyword>
<dbReference type="GO" id="GO:0000978">
    <property type="term" value="F:RNA polymerase II cis-regulatory region sequence-specific DNA binding"/>
    <property type="evidence" value="ECO:0007669"/>
    <property type="project" value="TreeGrafter"/>
</dbReference>
<dbReference type="InterPro" id="IPR003069">
    <property type="entry name" value="Ecdystd_rcpt"/>
</dbReference>
<reference evidence="10" key="1">
    <citation type="submission" date="2019-08" db="EMBL/GenBank/DDBJ databases">
        <title>The improved chromosome-level genome for the pearl oyster Pinctada fucata martensii using PacBio sequencing and Hi-C.</title>
        <authorList>
            <person name="Zheng Z."/>
        </authorList>
    </citation>
    <scope>NUCLEOTIDE SEQUENCE</scope>
    <source>
        <strain evidence="10">ZZ-2019</strain>
        <tissue evidence="10">Adductor muscle</tissue>
    </source>
</reference>
<keyword evidence="5" id="KW-0238">DNA-binding</keyword>
<dbReference type="GO" id="GO:0035100">
    <property type="term" value="F:ecdysone binding"/>
    <property type="evidence" value="ECO:0007669"/>
    <property type="project" value="InterPro"/>
</dbReference>
<proteinExistence type="predicted"/>
<dbReference type="GO" id="GO:0035076">
    <property type="term" value="P:ecdysone receptor signaling pathway"/>
    <property type="evidence" value="ECO:0007669"/>
    <property type="project" value="InterPro"/>
</dbReference>
<dbReference type="InterPro" id="IPR001723">
    <property type="entry name" value="Nuclear_hrmn_rcpt"/>
</dbReference>
<accession>A0AA88YLI6</accession>
<name>A0AA88YLI6_PINIB</name>
<keyword evidence="6" id="KW-0804">Transcription</keyword>
<dbReference type="InterPro" id="IPR050234">
    <property type="entry name" value="Nuclear_hormone_rcpt_NR1"/>
</dbReference>
<dbReference type="AlphaFoldDB" id="A0AA88YLI6"/>
<dbReference type="PANTHER" id="PTHR24082:SF507">
    <property type="entry name" value="BILE ACID RECEPTOR-RELATED"/>
    <property type="match status" value="1"/>
</dbReference>
<dbReference type="PRINTS" id="PR00398">
    <property type="entry name" value="STRDHORMONER"/>
</dbReference>
<dbReference type="GO" id="GO:0045944">
    <property type="term" value="P:positive regulation of transcription by RNA polymerase II"/>
    <property type="evidence" value="ECO:0007669"/>
    <property type="project" value="TreeGrafter"/>
</dbReference>
<keyword evidence="4" id="KW-0805">Transcription regulation</keyword>
<keyword evidence="7" id="KW-0675">Receptor</keyword>
<dbReference type="PROSITE" id="PS51843">
    <property type="entry name" value="NR_LBD"/>
    <property type="match status" value="1"/>
</dbReference>
<evidence type="ECO:0000256" key="3">
    <source>
        <dbReference type="ARBA" id="ARBA00022833"/>
    </source>
</evidence>
<organism evidence="10 11">
    <name type="scientific">Pinctada imbricata</name>
    <name type="common">Atlantic pearl-oyster</name>
    <name type="synonym">Pinctada martensii</name>
    <dbReference type="NCBI Taxonomy" id="66713"/>
    <lineage>
        <taxon>Eukaryota</taxon>
        <taxon>Metazoa</taxon>
        <taxon>Spiralia</taxon>
        <taxon>Lophotrochozoa</taxon>
        <taxon>Mollusca</taxon>
        <taxon>Bivalvia</taxon>
        <taxon>Autobranchia</taxon>
        <taxon>Pteriomorphia</taxon>
        <taxon>Pterioida</taxon>
        <taxon>Pterioidea</taxon>
        <taxon>Pteriidae</taxon>
        <taxon>Pinctada</taxon>
    </lineage>
</organism>
<evidence type="ECO:0000259" key="9">
    <source>
        <dbReference type="PROSITE" id="PS51843"/>
    </source>
</evidence>